<keyword evidence="2" id="KW-1185">Reference proteome</keyword>
<name>A0A7J9B4T6_9ROSI</name>
<sequence>MPQLHTSLHFHLTPIVMINGSSHRDLLLKSQKFCHSIPAGIENPLSSQLCCRRL</sequence>
<gene>
    <name evidence="1" type="ORF">Golax_022729</name>
</gene>
<comment type="caution">
    <text evidence="1">The sequence shown here is derived from an EMBL/GenBank/DDBJ whole genome shotgun (WGS) entry which is preliminary data.</text>
</comment>
<evidence type="ECO:0000313" key="1">
    <source>
        <dbReference type="EMBL" id="MBA0731263.1"/>
    </source>
</evidence>
<protein>
    <submittedName>
        <fullName evidence="1">Uncharacterized protein</fullName>
    </submittedName>
</protein>
<evidence type="ECO:0000313" key="2">
    <source>
        <dbReference type="Proteomes" id="UP000593574"/>
    </source>
</evidence>
<reference evidence="1 2" key="1">
    <citation type="journal article" date="2019" name="Genome Biol. Evol.">
        <title>Insights into the evolution of the New World diploid cottons (Gossypium, subgenus Houzingenia) based on genome sequencing.</title>
        <authorList>
            <person name="Grover C.E."/>
            <person name="Arick M.A. 2nd"/>
            <person name="Thrash A."/>
            <person name="Conover J.L."/>
            <person name="Sanders W.S."/>
            <person name="Peterson D.G."/>
            <person name="Frelichowski J.E."/>
            <person name="Scheffler J.A."/>
            <person name="Scheffler B.E."/>
            <person name="Wendel J.F."/>
        </authorList>
    </citation>
    <scope>NUCLEOTIDE SEQUENCE [LARGE SCALE GENOMIC DNA]</scope>
    <source>
        <strain evidence="1">4</strain>
        <tissue evidence="1">Leaf</tissue>
    </source>
</reference>
<dbReference type="AlphaFoldDB" id="A0A7J9B4T6"/>
<dbReference type="Proteomes" id="UP000593574">
    <property type="component" value="Unassembled WGS sequence"/>
</dbReference>
<accession>A0A7J9B4T6</accession>
<organism evidence="1 2">
    <name type="scientific">Gossypium laxum</name>
    <dbReference type="NCBI Taxonomy" id="34288"/>
    <lineage>
        <taxon>Eukaryota</taxon>
        <taxon>Viridiplantae</taxon>
        <taxon>Streptophyta</taxon>
        <taxon>Embryophyta</taxon>
        <taxon>Tracheophyta</taxon>
        <taxon>Spermatophyta</taxon>
        <taxon>Magnoliopsida</taxon>
        <taxon>eudicotyledons</taxon>
        <taxon>Gunneridae</taxon>
        <taxon>Pentapetalae</taxon>
        <taxon>rosids</taxon>
        <taxon>malvids</taxon>
        <taxon>Malvales</taxon>
        <taxon>Malvaceae</taxon>
        <taxon>Malvoideae</taxon>
        <taxon>Gossypium</taxon>
    </lineage>
</organism>
<dbReference type="EMBL" id="JABEZV010449175">
    <property type="protein sequence ID" value="MBA0731263.1"/>
    <property type="molecule type" value="Genomic_DNA"/>
</dbReference>
<proteinExistence type="predicted"/>